<proteinExistence type="predicted"/>
<feature type="compositionally biased region" description="Low complexity" evidence="3">
    <location>
        <begin position="185"/>
        <end position="200"/>
    </location>
</feature>
<dbReference type="InterPro" id="IPR050613">
    <property type="entry name" value="Sec_Metabolite_Reg"/>
</dbReference>
<dbReference type="AlphaFoldDB" id="A0A9P6CWL3"/>
<dbReference type="InterPro" id="IPR001138">
    <property type="entry name" value="Zn2Cys6_DnaBD"/>
</dbReference>
<dbReference type="PANTHER" id="PTHR31001">
    <property type="entry name" value="UNCHARACTERIZED TRANSCRIPTIONAL REGULATORY PROTEIN"/>
    <property type="match status" value="1"/>
</dbReference>
<evidence type="ECO:0000256" key="1">
    <source>
        <dbReference type="ARBA" id="ARBA00004123"/>
    </source>
</evidence>
<dbReference type="PROSITE" id="PS00463">
    <property type="entry name" value="ZN2_CY6_FUNGAL_1"/>
    <property type="match status" value="1"/>
</dbReference>
<feature type="compositionally biased region" description="Polar residues" evidence="3">
    <location>
        <begin position="159"/>
        <end position="168"/>
    </location>
</feature>
<feature type="region of interest" description="Disordered" evidence="3">
    <location>
        <begin position="1"/>
        <end position="34"/>
    </location>
</feature>
<keyword evidence="6" id="KW-1185">Reference proteome</keyword>
<dbReference type="GO" id="GO:0008270">
    <property type="term" value="F:zinc ion binding"/>
    <property type="evidence" value="ECO:0007669"/>
    <property type="project" value="InterPro"/>
</dbReference>
<accession>A0A9P6CWL3</accession>
<evidence type="ECO:0000313" key="6">
    <source>
        <dbReference type="Proteomes" id="UP000807469"/>
    </source>
</evidence>
<gene>
    <name evidence="5" type="ORF">BDN70DRAFT_813518</name>
</gene>
<evidence type="ECO:0000256" key="2">
    <source>
        <dbReference type="ARBA" id="ARBA00023242"/>
    </source>
</evidence>
<comment type="subcellular location">
    <subcellularLocation>
        <location evidence="1">Nucleus</location>
    </subcellularLocation>
</comment>
<feature type="domain" description="Zn(2)-C6 fungal-type" evidence="4">
    <location>
        <begin position="35"/>
        <end position="67"/>
    </location>
</feature>
<feature type="region of interest" description="Disordered" evidence="3">
    <location>
        <begin position="101"/>
        <end position="205"/>
    </location>
</feature>
<dbReference type="GO" id="GO:0000981">
    <property type="term" value="F:DNA-binding transcription factor activity, RNA polymerase II-specific"/>
    <property type="evidence" value="ECO:0007669"/>
    <property type="project" value="InterPro"/>
</dbReference>
<dbReference type="PANTHER" id="PTHR31001:SF81">
    <property type="entry name" value="ZN(II)2CYS6 TRANSCRIPTION FACTOR"/>
    <property type="match status" value="1"/>
</dbReference>
<dbReference type="Gene3D" id="4.10.240.10">
    <property type="entry name" value="Zn(2)-C6 fungal-type DNA-binding domain"/>
    <property type="match status" value="1"/>
</dbReference>
<dbReference type="CDD" id="cd00067">
    <property type="entry name" value="GAL4"/>
    <property type="match status" value="1"/>
</dbReference>
<reference evidence="5" key="1">
    <citation type="submission" date="2020-11" db="EMBL/GenBank/DDBJ databases">
        <authorList>
            <consortium name="DOE Joint Genome Institute"/>
            <person name="Ahrendt S."/>
            <person name="Riley R."/>
            <person name="Andreopoulos W."/>
            <person name="Labutti K."/>
            <person name="Pangilinan J."/>
            <person name="Ruiz-Duenas F.J."/>
            <person name="Barrasa J.M."/>
            <person name="Sanchez-Garcia M."/>
            <person name="Camarero S."/>
            <person name="Miyauchi S."/>
            <person name="Serrano A."/>
            <person name="Linde D."/>
            <person name="Babiker R."/>
            <person name="Drula E."/>
            <person name="Ayuso-Fernandez I."/>
            <person name="Pacheco R."/>
            <person name="Padilla G."/>
            <person name="Ferreira P."/>
            <person name="Barriuso J."/>
            <person name="Kellner H."/>
            <person name="Castanera R."/>
            <person name="Alfaro M."/>
            <person name="Ramirez L."/>
            <person name="Pisabarro A.G."/>
            <person name="Kuo A."/>
            <person name="Tritt A."/>
            <person name="Lipzen A."/>
            <person name="He G."/>
            <person name="Yan M."/>
            <person name="Ng V."/>
            <person name="Cullen D."/>
            <person name="Martin F."/>
            <person name="Rosso M.-N."/>
            <person name="Henrissat B."/>
            <person name="Hibbett D."/>
            <person name="Martinez A.T."/>
            <person name="Grigoriev I.V."/>
        </authorList>
    </citation>
    <scope>NUCLEOTIDE SEQUENCE</scope>
    <source>
        <strain evidence="5">CIRM-BRFM 674</strain>
    </source>
</reference>
<name>A0A9P6CWL3_9AGAR</name>
<comment type="caution">
    <text evidence="5">The sequence shown here is derived from an EMBL/GenBank/DDBJ whole genome shotgun (WGS) entry which is preliminary data.</text>
</comment>
<feature type="compositionally biased region" description="Low complexity" evidence="3">
    <location>
        <begin position="131"/>
        <end position="158"/>
    </location>
</feature>
<dbReference type="OrthoDB" id="2269373at2759"/>
<dbReference type="PROSITE" id="PS50048">
    <property type="entry name" value="ZN2_CY6_FUNGAL_2"/>
    <property type="match status" value="1"/>
</dbReference>
<evidence type="ECO:0000259" key="4">
    <source>
        <dbReference type="PROSITE" id="PS50048"/>
    </source>
</evidence>
<sequence>MSSEAASRKKKGTSESTPAPDGDHRKRRRNRTTQSCLNCHTSKRMCDRKRPACARCTQLGLTGLCVYEVDDPSQRTDTQDESSRLLKRVAELEGVIRELKNKPHPRWVQSTSSGEEFERRHSRPQGGSDESCPSNAPSPPMSSSSSDKGDSSSNRSTSLHPNSFNGSLPPSIHLPVSPDTRRMRSPFSPSSPLNGSSPGLMTPTDELSFSPVGIAGHGSLQDYDLTSMFMNYPGMLGVGDNSAFPTLPDARYNKHSGHCGCINETTNYNNMLELSVRLRKASDVLSRSPSHQLGGFCQLHQRVSELDSFTS</sequence>
<protein>
    <recommendedName>
        <fullName evidence="4">Zn(2)-C6 fungal-type domain-containing protein</fullName>
    </recommendedName>
</protein>
<dbReference type="SUPFAM" id="SSF57701">
    <property type="entry name" value="Zn2/Cys6 DNA-binding domain"/>
    <property type="match status" value="1"/>
</dbReference>
<dbReference type="EMBL" id="MU155319">
    <property type="protein sequence ID" value="KAF9475765.1"/>
    <property type="molecule type" value="Genomic_DNA"/>
</dbReference>
<dbReference type="InterPro" id="IPR036864">
    <property type="entry name" value="Zn2-C6_fun-type_DNA-bd_sf"/>
</dbReference>
<dbReference type="Proteomes" id="UP000807469">
    <property type="component" value="Unassembled WGS sequence"/>
</dbReference>
<dbReference type="SMART" id="SM00066">
    <property type="entry name" value="GAL4"/>
    <property type="match status" value="1"/>
</dbReference>
<dbReference type="Pfam" id="PF00172">
    <property type="entry name" value="Zn_clus"/>
    <property type="match status" value="1"/>
</dbReference>
<evidence type="ECO:0000313" key="5">
    <source>
        <dbReference type="EMBL" id="KAF9475765.1"/>
    </source>
</evidence>
<organism evidence="5 6">
    <name type="scientific">Pholiota conissans</name>
    <dbReference type="NCBI Taxonomy" id="109636"/>
    <lineage>
        <taxon>Eukaryota</taxon>
        <taxon>Fungi</taxon>
        <taxon>Dikarya</taxon>
        <taxon>Basidiomycota</taxon>
        <taxon>Agaricomycotina</taxon>
        <taxon>Agaricomycetes</taxon>
        <taxon>Agaricomycetidae</taxon>
        <taxon>Agaricales</taxon>
        <taxon>Agaricineae</taxon>
        <taxon>Strophariaceae</taxon>
        <taxon>Pholiota</taxon>
    </lineage>
</organism>
<dbReference type="GO" id="GO:0005634">
    <property type="term" value="C:nucleus"/>
    <property type="evidence" value="ECO:0007669"/>
    <property type="project" value="UniProtKB-SubCell"/>
</dbReference>
<evidence type="ECO:0000256" key="3">
    <source>
        <dbReference type="SAM" id="MobiDB-lite"/>
    </source>
</evidence>
<keyword evidence="2" id="KW-0539">Nucleus</keyword>